<feature type="domain" description="DUF4440" evidence="1">
    <location>
        <begin position="7"/>
        <end position="115"/>
    </location>
</feature>
<dbReference type="STRING" id="1909395.BKM31_12710"/>
<dbReference type="InterPro" id="IPR032710">
    <property type="entry name" value="NTF2-like_dom_sf"/>
</dbReference>
<accession>A0A1V0AJF7</accession>
<evidence type="ECO:0000259" key="1">
    <source>
        <dbReference type="Pfam" id="PF14534"/>
    </source>
</evidence>
<dbReference type="InterPro" id="IPR027843">
    <property type="entry name" value="DUF4440"/>
</dbReference>
<sequence length="131" mass="13780">MEAIPERHIAAAWKANDAGAFAAQFAPDATFVVPGPGGVYLKNRKQILAYMTQGFAGQLKGVTSTAKVVSARCVTPDVAVLVSTGGLVFPGESEPPADRIGVQTWTIVRKGGRWLAAAYHNARGVDLNPAF</sequence>
<keyword evidence="3" id="KW-1185">Reference proteome</keyword>
<dbReference type="AlphaFoldDB" id="A0A1V0AJF7"/>
<gene>
    <name evidence="2" type="ORF">BKM31_12710</name>
</gene>
<dbReference type="NCBIfam" id="TIGR02246">
    <property type="entry name" value="SgcJ/EcaC family oxidoreductase"/>
    <property type="match status" value="1"/>
</dbReference>
<evidence type="ECO:0000313" key="2">
    <source>
        <dbReference type="EMBL" id="AQZ70350.1"/>
    </source>
</evidence>
<dbReference type="Pfam" id="PF14534">
    <property type="entry name" value="DUF4440"/>
    <property type="match status" value="1"/>
</dbReference>
<dbReference type="Proteomes" id="UP000190797">
    <property type="component" value="Chromosome"/>
</dbReference>
<protein>
    <recommendedName>
        <fullName evidence="1">DUF4440 domain-containing protein</fullName>
    </recommendedName>
</protein>
<dbReference type="Gene3D" id="3.10.450.50">
    <property type="match status" value="1"/>
</dbReference>
<evidence type="ECO:0000313" key="3">
    <source>
        <dbReference type="Proteomes" id="UP000190797"/>
    </source>
</evidence>
<dbReference type="KEGG" id="noa:BKM31_12710"/>
<name>A0A1V0AJF7_9ACTN</name>
<organism evidence="2 3">
    <name type="scientific">[Actinomadura] parvosata subsp. kistnae</name>
    <dbReference type="NCBI Taxonomy" id="1909395"/>
    <lineage>
        <taxon>Bacteria</taxon>
        <taxon>Bacillati</taxon>
        <taxon>Actinomycetota</taxon>
        <taxon>Actinomycetes</taxon>
        <taxon>Streptosporangiales</taxon>
        <taxon>Streptosporangiaceae</taxon>
        <taxon>Nonomuraea</taxon>
    </lineage>
</organism>
<dbReference type="EMBL" id="CP017717">
    <property type="protein sequence ID" value="AQZ70350.1"/>
    <property type="molecule type" value="Genomic_DNA"/>
</dbReference>
<reference evidence="3" key="1">
    <citation type="journal article" date="2017" name="Med. Chem. Commun.">
        <title>Nonomuraea sp. ATCC 55076 harbours the largest actinomycete chromosome to date and the kistamicin biosynthetic gene cluster.</title>
        <authorList>
            <person name="Nazari B."/>
            <person name="Forneris C.C."/>
            <person name="Gibson M.I."/>
            <person name="Moon K."/>
            <person name="Schramma K.R."/>
            <person name="Seyedsayamdost M.R."/>
        </authorList>
    </citation>
    <scope>NUCLEOTIDE SEQUENCE [LARGE SCALE GENOMIC DNA]</scope>
    <source>
        <strain evidence="3">ATCC 55076</strain>
    </source>
</reference>
<dbReference type="InterPro" id="IPR011944">
    <property type="entry name" value="Steroid_delta5-4_isomerase"/>
</dbReference>
<dbReference type="SUPFAM" id="SSF54427">
    <property type="entry name" value="NTF2-like"/>
    <property type="match status" value="1"/>
</dbReference>
<proteinExistence type="predicted"/>